<organism evidence="2 3">
    <name type="scientific">Roseibium aquae</name>
    <dbReference type="NCBI Taxonomy" id="1323746"/>
    <lineage>
        <taxon>Bacteria</taxon>
        <taxon>Pseudomonadati</taxon>
        <taxon>Pseudomonadota</taxon>
        <taxon>Alphaproteobacteria</taxon>
        <taxon>Hyphomicrobiales</taxon>
        <taxon>Stappiaceae</taxon>
        <taxon>Roseibium</taxon>
    </lineage>
</organism>
<dbReference type="EMBL" id="BMFA01000015">
    <property type="protein sequence ID" value="GGB61449.1"/>
    <property type="molecule type" value="Genomic_DNA"/>
</dbReference>
<gene>
    <name evidence="2" type="ORF">GCM10011316_36770</name>
</gene>
<reference evidence="2" key="2">
    <citation type="submission" date="2020-09" db="EMBL/GenBank/DDBJ databases">
        <authorList>
            <person name="Sun Q."/>
            <person name="Zhou Y."/>
        </authorList>
    </citation>
    <scope>NUCLEOTIDE SEQUENCE</scope>
    <source>
        <strain evidence="2">CGMCC 1.12426</strain>
    </source>
</reference>
<dbReference type="AlphaFoldDB" id="A0A916TMM1"/>
<evidence type="ECO:0000313" key="3">
    <source>
        <dbReference type="Proteomes" id="UP000605148"/>
    </source>
</evidence>
<feature type="region of interest" description="Disordered" evidence="1">
    <location>
        <begin position="1"/>
        <end position="23"/>
    </location>
</feature>
<comment type="caution">
    <text evidence="2">The sequence shown here is derived from an EMBL/GenBank/DDBJ whole genome shotgun (WGS) entry which is preliminary data.</text>
</comment>
<accession>A0A916TMM1</accession>
<evidence type="ECO:0000256" key="1">
    <source>
        <dbReference type="SAM" id="MobiDB-lite"/>
    </source>
</evidence>
<keyword evidence="3" id="KW-1185">Reference proteome</keyword>
<dbReference type="Proteomes" id="UP000605148">
    <property type="component" value="Unassembled WGS sequence"/>
</dbReference>
<dbReference type="InterPro" id="IPR009562">
    <property type="entry name" value="DUF1178"/>
</dbReference>
<protein>
    <recommendedName>
        <fullName evidence="4">DUF1178 family protein</fullName>
    </recommendedName>
</protein>
<proteinExistence type="predicted"/>
<evidence type="ECO:0008006" key="4">
    <source>
        <dbReference type="Google" id="ProtNLM"/>
    </source>
</evidence>
<evidence type="ECO:0000313" key="2">
    <source>
        <dbReference type="EMBL" id="GGB61449.1"/>
    </source>
</evidence>
<reference evidence="2" key="1">
    <citation type="journal article" date="2014" name="Int. J. Syst. Evol. Microbiol.">
        <title>Complete genome sequence of Corynebacterium casei LMG S-19264T (=DSM 44701T), isolated from a smear-ripened cheese.</title>
        <authorList>
            <consortium name="US DOE Joint Genome Institute (JGI-PGF)"/>
            <person name="Walter F."/>
            <person name="Albersmeier A."/>
            <person name="Kalinowski J."/>
            <person name="Ruckert C."/>
        </authorList>
    </citation>
    <scope>NUCLEOTIDE SEQUENCE</scope>
    <source>
        <strain evidence="2">CGMCC 1.12426</strain>
    </source>
</reference>
<dbReference type="Pfam" id="PF06676">
    <property type="entry name" value="DUF1178"/>
    <property type="match status" value="1"/>
</dbReference>
<sequence>MRESDPVSVSGAAVAPPSNTAAILPPDLRQKEIAAAYRLLRAQIIANAENVGSDFAREARKMHHGETQERTIYGETTRKDAEALLDEGIDILPLPAPPEDAN</sequence>
<name>A0A916TMM1_9HYPH</name>